<feature type="transmembrane region" description="Helical" evidence="2">
    <location>
        <begin position="525"/>
        <end position="542"/>
    </location>
</feature>
<dbReference type="SUPFAM" id="SSF56112">
    <property type="entry name" value="Protein kinase-like (PK-like)"/>
    <property type="match status" value="1"/>
</dbReference>
<organism evidence="4 5">
    <name type="scientific">Cryobacterium glaciale</name>
    <dbReference type="NCBI Taxonomy" id="1259145"/>
    <lineage>
        <taxon>Bacteria</taxon>
        <taxon>Bacillati</taxon>
        <taxon>Actinomycetota</taxon>
        <taxon>Actinomycetes</taxon>
        <taxon>Micrococcales</taxon>
        <taxon>Microbacteriaceae</taxon>
        <taxon>Cryobacterium</taxon>
    </lineage>
</organism>
<dbReference type="RefSeq" id="WP_134503637.1">
    <property type="nucleotide sequence ID" value="NZ_SOEY01000026.1"/>
</dbReference>
<evidence type="ECO:0000313" key="5">
    <source>
        <dbReference type="Proteomes" id="UP000298173"/>
    </source>
</evidence>
<protein>
    <submittedName>
        <fullName evidence="4">AarF/ABC1/UbiB kinase family protein</fullName>
    </submittedName>
</protein>
<proteinExistence type="inferred from homology"/>
<evidence type="ECO:0000256" key="2">
    <source>
        <dbReference type="SAM" id="Phobius"/>
    </source>
</evidence>
<sequence length="550" mass="61416">MKTHINRYEEIAETLVRHGLGFAVSVMGIERWVPLHHGALGHERREEPYTEPEHLRLAFEELGPTFIKLGQLLSTRSDILPPDFVTELAKLQDAAPPVAEGAIMEIIRQELGAEAEEIYRFFESVPLASASIGQAHRATLHDGTRVVVKVRRPGVVEQIDVDLQIMQNLAAHASRRWVAASDYNLIGLVDEFTESLRGELDYLREGRNAERFAENFDGSQDVQIPKIYWDTTTSRVLTLDEMTGWKVTDIASLSLAGIDRPKIARRGADIILKMIFEDGFFHADPHPGNLFVQSDERIGLIDFGMVGEVSNRLRDQLSILLVALAGKDADAIGAALLDLSVVTQSVDRDTLREDLNRFVELYADRSLDQIDIPKLITHMLSILRTYHLQLPREMVMVLKVLLMTEGMGVELDPGFNLGEVLKPYTRRLVRDQLSLSAIAGKLARASSDAAHLIVDLPEKLRRFVDLIDTAGIEVHLRAAELEPLVGRVERIGNRLVAGMIVAAFINGIGELAAGDRRWRSRKMPWMSVGVGAASVLSAYLAWTSQRRRGR</sequence>
<dbReference type="EMBL" id="SOEY01000026">
    <property type="protein sequence ID" value="TFB71571.1"/>
    <property type="molecule type" value="Genomic_DNA"/>
</dbReference>
<comment type="similarity">
    <text evidence="1">Belongs to the protein kinase superfamily. ADCK protein kinase family.</text>
</comment>
<keyword evidence="2" id="KW-0812">Transmembrane</keyword>
<evidence type="ECO:0000313" key="4">
    <source>
        <dbReference type="EMBL" id="TFB71571.1"/>
    </source>
</evidence>
<keyword evidence="2" id="KW-0472">Membrane</keyword>
<dbReference type="OrthoDB" id="9795390at2"/>
<dbReference type="PANTHER" id="PTHR10566">
    <property type="entry name" value="CHAPERONE-ACTIVITY OF BC1 COMPLEX CABC1 -RELATED"/>
    <property type="match status" value="1"/>
</dbReference>
<keyword evidence="4" id="KW-0808">Transferase</keyword>
<name>A0A4R8UVJ5_9MICO</name>
<dbReference type="CDD" id="cd05121">
    <property type="entry name" value="ABC1_ADCK3-like"/>
    <property type="match status" value="1"/>
</dbReference>
<keyword evidence="5" id="KW-1185">Reference proteome</keyword>
<dbReference type="GO" id="GO:0016301">
    <property type="term" value="F:kinase activity"/>
    <property type="evidence" value="ECO:0007669"/>
    <property type="project" value="UniProtKB-KW"/>
</dbReference>
<accession>A0A4R8UVJ5</accession>
<dbReference type="Proteomes" id="UP000298173">
    <property type="component" value="Unassembled WGS sequence"/>
</dbReference>
<dbReference type="AlphaFoldDB" id="A0A4R8UVJ5"/>
<dbReference type="InterPro" id="IPR011009">
    <property type="entry name" value="Kinase-like_dom_sf"/>
</dbReference>
<dbReference type="InterPro" id="IPR004147">
    <property type="entry name" value="ABC1_dom"/>
</dbReference>
<feature type="domain" description="ABC1 atypical kinase-like" evidence="3">
    <location>
        <begin position="90"/>
        <end position="333"/>
    </location>
</feature>
<dbReference type="InterPro" id="IPR050154">
    <property type="entry name" value="UbiB_kinase"/>
</dbReference>
<keyword evidence="4" id="KW-0418">Kinase</keyword>
<reference evidence="4 5" key="1">
    <citation type="submission" date="2019-03" db="EMBL/GenBank/DDBJ databases">
        <title>Genomics of glacier-inhabiting Cryobacterium strains.</title>
        <authorList>
            <person name="Liu Q."/>
            <person name="Xin Y.-H."/>
        </authorList>
    </citation>
    <scope>NUCLEOTIDE SEQUENCE [LARGE SCALE GENOMIC DNA]</scope>
    <source>
        <strain evidence="4 5">HLT2-23</strain>
    </source>
</reference>
<evidence type="ECO:0000259" key="3">
    <source>
        <dbReference type="Pfam" id="PF03109"/>
    </source>
</evidence>
<comment type="caution">
    <text evidence="4">The sequence shown here is derived from an EMBL/GenBank/DDBJ whole genome shotgun (WGS) entry which is preliminary data.</text>
</comment>
<dbReference type="PANTHER" id="PTHR10566:SF113">
    <property type="entry name" value="PROTEIN ACTIVITY OF BC1 COMPLEX KINASE 7, CHLOROPLASTIC"/>
    <property type="match status" value="1"/>
</dbReference>
<dbReference type="Pfam" id="PF03109">
    <property type="entry name" value="ABC1"/>
    <property type="match status" value="1"/>
</dbReference>
<keyword evidence="2" id="KW-1133">Transmembrane helix</keyword>
<gene>
    <name evidence="4" type="ORF">E3O06_12065</name>
</gene>
<evidence type="ECO:0000256" key="1">
    <source>
        <dbReference type="ARBA" id="ARBA00009670"/>
    </source>
</evidence>